<dbReference type="InterPro" id="IPR016037">
    <property type="entry name" value="DHQ_synth_AroB"/>
</dbReference>
<organism evidence="20 21">
    <name type="scientific">Rossellomorea oryzaecorticis</name>
    <dbReference type="NCBI Taxonomy" id="1396505"/>
    <lineage>
        <taxon>Bacteria</taxon>
        <taxon>Bacillati</taxon>
        <taxon>Bacillota</taxon>
        <taxon>Bacilli</taxon>
        <taxon>Bacillales</taxon>
        <taxon>Bacillaceae</taxon>
        <taxon>Rossellomorea</taxon>
    </lineage>
</organism>
<keyword evidence="15 17" id="KW-0456">Lyase</keyword>
<dbReference type="Pfam" id="PF01761">
    <property type="entry name" value="DHQ_synthase"/>
    <property type="match status" value="1"/>
</dbReference>
<keyword evidence="13 17" id="KW-0520">NAD</keyword>
<feature type="binding site" evidence="17">
    <location>
        <position position="142"/>
    </location>
    <ligand>
        <name>NAD(+)</name>
        <dbReference type="ChEBI" id="CHEBI:57540"/>
    </ligand>
</feature>
<accession>A0ABU9K9D3</accession>
<keyword evidence="9 17" id="KW-0028">Amino-acid biosynthesis</keyword>
<protein>
    <recommendedName>
        <fullName evidence="7 17">3-dehydroquinate synthase</fullName>
        <shortName evidence="17">DHQS</shortName>
        <ecNumber evidence="6 17">4.2.3.4</ecNumber>
    </recommendedName>
</protein>
<evidence type="ECO:0000256" key="13">
    <source>
        <dbReference type="ARBA" id="ARBA00023027"/>
    </source>
</evidence>
<comment type="similarity">
    <text evidence="5 17">Belongs to the sugar phosphate cyclases superfamily. Dehydroquinate synthase family.</text>
</comment>
<evidence type="ECO:0000256" key="11">
    <source>
        <dbReference type="ARBA" id="ARBA00022741"/>
    </source>
</evidence>
<evidence type="ECO:0000259" key="18">
    <source>
        <dbReference type="Pfam" id="PF01761"/>
    </source>
</evidence>
<evidence type="ECO:0000259" key="19">
    <source>
        <dbReference type="Pfam" id="PF24621"/>
    </source>
</evidence>
<comment type="cofactor">
    <cofactor evidence="2 17">
        <name>NAD(+)</name>
        <dbReference type="ChEBI" id="CHEBI:57540"/>
    </cofactor>
</comment>
<dbReference type="EC" id="4.2.3.4" evidence="6 17"/>
<evidence type="ECO:0000256" key="17">
    <source>
        <dbReference type="HAMAP-Rule" id="MF_00110"/>
    </source>
</evidence>
<keyword evidence="21" id="KW-1185">Reference proteome</keyword>
<dbReference type="RefSeq" id="WP_341983125.1">
    <property type="nucleotide sequence ID" value="NZ_JBBYAF010000017.1"/>
</dbReference>
<feature type="binding site" evidence="17">
    <location>
        <position position="184"/>
    </location>
    <ligand>
        <name>Zn(2+)</name>
        <dbReference type="ChEBI" id="CHEBI:29105"/>
    </ligand>
</feature>
<keyword evidence="16 17" id="KW-0170">Cobalt</keyword>
<evidence type="ECO:0000256" key="6">
    <source>
        <dbReference type="ARBA" id="ARBA00013031"/>
    </source>
</evidence>
<dbReference type="GO" id="GO:0003856">
    <property type="term" value="F:3-dehydroquinate synthase activity"/>
    <property type="evidence" value="ECO:0007669"/>
    <property type="project" value="UniProtKB-EC"/>
</dbReference>
<dbReference type="InterPro" id="IPR056179">
    <property type="entry name" value="DHQS_C"/>
</dbReference>
<comment type="pathway">
    <text evidence="4 17">Metabolic intermediate biosynthesis; chorismate biosynthesis; chorismate from D-erythrose 4-phosphate and phosphoenolpyruvate: step 2/7.</text>
</comment>
<dbReference type="NCBIfam" id="TIGR01357">
    <property type="entry name" value="aroB"/>
    <property type="match status" value="1"/>
</dbReference>
<comment type="function">
    <text evidence="17">Catalyzes the conversion of 3-deoxy-D-arabino-heptulosonate 7-phosphate (DAHP) to dehydroquinate (DHQ).</text>
</comment>
<evidence type="ECO:0000256" key="15">
    <source>
        <dbReference type="ARBA" id="ARBA00023239"/>
    </source>
</evidence>
<evidence type="ECO:0000256" key="2">
    <source>
        <dbReference type="ARBA" id="ARBA00001911"/>
    </source>
</evidence>
<keyword evidence="12 17" id="KW-0862">Zinc</keyword>
<comment type="catalytic activity">
    <reaction evidence="1 17">
        <text>7-phospho-2-dehydro-3-deoxy-D-arabino-heptonate = 3-dehydroquinate + phosphate</text>
        <dbReference type="Rhea" id="RHEA:21968"/>
        <dbReference type="ChEBI" id="CHEBI:32364"/>
        <dbReference type="ChEBI" id="CHEBI:43474"/>
        <dbReference type="ChEBI" id="CHEBI:58394"/>
        <dbReference type="EC" id="4.2.3.4"/>
    </reaction>
</comment>
<evidence type="ECO:0000256" key="4">
    <source>
        <dbReference type="ARBA" id="ARBA00004661"/>
    </source>
</evidence>
<evidence type="ECO:0000256" key="8">
    <source>
        <dbReference type="ARBA" id="ARBA00022490"/>
    </source>
</evidence>
<keyword evidence="8 17" id="KW-0963">Cytoplasm</keyword>
<feature type="binding site" evidence="17">
    <location>
        <begin position="106"/>
        <end position="110"/>
    </location>
    <ligand>
        <name>NAD(+)</name>
        <dbReference type="ChEBI" id="CHEBI:57540"/>
    </ligand>
</feature>
<dbReference type="InterPro" id="IPR030960">
    <property type="entry name" value="DHQS/DOIS_N"/>
</dbReference>
<evidence type="ECO:0000313" key="20">
    <source>
        <dbReference type="EMBL" id="MEL3972643.1"/>
    </source>
</evidence>
<feature type="binding site" evidence="17">
    <location>
        <begin position="130"/>
        <end position="131"/>
    </location>
    <ligand>
        <name>NAD(+)</name>
        <dbReference type="ChEBI" id="CHEBI:57540"/>
    </ligand>
</feature>
<dbReference type="CDD" id="cd08195">
    <property type="entry name" value="DHQS"/>
    <property type="match status" value="1"/>
</dbReference>
<comment type="caution">
    <text evidence="17">Lacks conserved residue(s) required for the propagation of feature annotation.</text>
</comment>
<proteinExistence type="inferred from homology"/>
<keyword evidence="14 17" id="KW-0057">Aromatic amino acid biosynthesis</keyword>
<comment type="caution">
    <text evidence="20">The sequence shown here is derived from an EMBL/GenBank/DDBJ whole genome shotgun (WGS) entry which is preliminary data.</text>
</comment>
<evidence type="ECO:0000256" key="5">
    <source>
        <dbReference type="ARBA" id="ARBA00005412"/>
    </source>
</evidence>
<dbReference type="Pfam" id="PF24621">
    <property type="entry name" value="DHQS_C"/>
    <property type="match status" value="1"/>
</dbReference>
<reference evidence="20 21" key="1">
    <citation type="submission" date="2024-04" db="EMBL/GenBank/DDBJ databases">
        <title>Bacillus oryzaecorticis sp. nov., a moderately halophilic bacterium isolated from rice husks.</title>
        <authorList>
            <person name="Zhu H.-S."/>
        </authorList>
    </citation>
    <scope>NUCLEOTIDE SEQUENCE [LARGE SCALE GENOMIC DNA]</scope>
    <source>
        <strain evidence="20 21">ZC255</strain>
    </source>
</reference>
<dbReference type="InterPro" id="IPR050071">
    <property type="entry name" value="Dehydroquinate_synthase"/>
</dbReference>
<comment type="cofactor">
    <cofactor evidence="17">
        <name>Co(2+)</name>
        <dbReference type="ChEBI" id="CHEBI:48828"/>
    </cofactor>
    <cofactor evidence="17">
        <name>Zn(2+)</name>
        <dbReference type="ChEBI" id="CHEBI:29105"/>
    </cofactor>
    <text evidence="17">Binds 1 divalent metal cation per subunit. Can use either Co(2+) or Zn(2+).</text>
</comment>
<evidence type="ECO:0000256" key="7">
    <source>
        <dbReference type="ARBA" id="ARBA00017684"/>
    </source>
</evidence>
<dbReference type="SUPFAM" id="SSF56796">
    <property type="entry name" value="Dehydroquinate synthase-like"/>
    <property type="match status" value="1"/>
</dbReference>
<evidence type="ECO:0000256" key="16">
    <source>
        <dbReference type="ARBA" id="ARBA00023285"/>
    </source>
</evidence>
<dbReference type="Proteomes" id="UP001389717">
    <property type="component" value="Unassembled WGS sequence"/>
</dbReference>
<dbReference type="Gene3D" id="1.20.1090.10">
    <property type="entry name" value="Dehydroquinate synthase-like - alpha domain"/>
    <property type="match status" value="1"/>
</dbReference>
<comment type="subcellular location">
    <subcellularLocation>
        <location evidence="3 17">Cytoplasm</location>
    </subcellularLocation>
</comment>
<name>A0ABU9K9D3_9BACI</name>
<dbReference type="Gene3D" id="3.40.50.1970">
    <property type="match status" value="1"/>
</dbReference>
<evidence type="ECO:0000256" key="10">
    <source>
        <dbReference type="ARBA" id="ARBA00022723"/>
    </source>
</evidence>
<evidence type="ECO:0000256" key="14">
    <source>
        <dbReference type="ARBA" id="ARBA00023141"/>
    </source>
</evidence>
<dbReference type="PANTHER" id="PTHR43622:SF7">
    <property type="entry name" value="3-DEHYDROQUINATE SYNTHASE, CHLOROPLASTIC"/>
    <property type="match status" value="1"/>
</dbReference>
<sequence length="367" mass="40630">MERISVNTSSKSYEVLLGKEMTKEIIAFISAEFPNVSTVWIIADEKVFSIYGKPFAEELKQSFPVKVYTAPSGERAKSFDVYHEAITHGLSNQVDRKSIVIAFGGGAIGDLAGFVASTFMRGIPFIGVPTTILAHDSAVGGKVAINHPLGKNMVGQFYQPEGVFFDLDYLNSLPAKEILSGYAEVIKHAFLSDASFLEYLKMNFVSVSGLQEDFVLDCLLKGIKVKGEIVSKDEKEQGIRAFLNFGHTYGHAVESGCGYGMRTHGESVMIGMVYALYLSKKYCGLSFNIKEFADWVISLGYDLTIPEDLTFDHLLKKMRSDKKSKDQMPVFVLLKDIGDPVLMVVPEEGLAEADLFIREIPKWTGHI</sequence>
<evidence type="ECO:0000256" key="12">
    <source>
        <dbReference type="ARBA" id="ARBA00022833"/>
    </source>
</evidence>
<feature type="binding site" evidence="17">
    <location>
        <position position="247"/>
    </location>
    <ligand>
        <name>Zn(2+)</name>
        <dbReference type="ChEBI" id="CHEBI:29105"/>
    </ligand>
</feature>
<gene>
    <name evidence="17 20" type="primary">aroB</name>
    <name evidence="20" type="ORF">AAEO50_10150</name>
</gene>
<feature type="domain" description="3-dehydroquinate synthase N-terminal" evidence="18">
    <location>
        <begin position="69"/>
        <end position="178"/>
    </location>
</feature>
<dbReference type="PANTHER" id="PTHR43622">
    <property type="entry name" value="3-DEHYDROQUINATE SYNTHASE"/>
    <property type="match status" value="1"/>
</dbReference>
<feature type="domain" description="3-dehydroquinate synthase C-terminal" evidence="19">
    <location>
        <begin position="181"/>
        <end position="324"/>
    </location>
</feature>
<feature type="binding site" evidence="17">
    <location>
        <position position="151"/>
    </location>
    <ligand>
        <name>NAD(+)</name>
        <dbReference type="ChEBI" id="CHEBI:57540"/>
    </ligand>
</feature>
<feature type="binding site" evidence="17">
    <location>
        <position position="264"/>
    </location>
    <ligand>
        <name>Zn(2+)</name>
        <dbReference type="ChEBI" id="CHEBI:29105"/>
    </ligand>
</feature>
<evidence type="ECO:0000256" key="3">
    <source>
        <dbReference type="ARBA" id="ARBA00004496"/>
    </source>
</evidence>
<dbReference type="PIRSF" id="PIRSF001455">
    <property type="entry name" value="DHQ_synth"/>
    <property type="match status" value="1"/>
</dbReference>
<evidence type="ECO:0000256" key="1">
    <source>
        <dbReference type="ARBA" id="ARBA00001393"/>
    </source>
</evidence>
<dbReference type="HAMAP" id="MF_00110">
    <property type="entry name" value="DHQ_synthase"/>
    <property type="match status" value="1"/>
</dbReference>
<dbReference type="InterPro" id="IPR030963">
    <property type="entry name" value="DHQ_synth_fam"/>
</dbReference>
<feature type="binding site" evidence="17">
    <location>
        <begin position="72"/>
        <end position="77"/>
    </location>
    <ligand>
        <name>NAD(+)</name>
        <dbReference type="ChEBI" id="CHEBI:57540"/>
    </ligand>
</feature>
<keyword evidence="10 17" id="KW-0479">Metal-binding</keyword>
<evidence type="ECO:0000256" key="9">
    <source>
        <dbReference type="ARBA" id="ARBA00022605"/>
    </source>
</evidence>
<dbReference type="EMBL" id="JBBYAF010000017">
    <property type="protein sequence ID" value="MEL3972643.1"/>
    <property type="molecule type" value="Genomic_DNA"/>
</dbReference>
<keyword evidence="11 17" id="KW-0547">Nucleotide-binding</keyword>
<evidence type="ECO:0000313" key="21">
    <source>
        <dbReference type="Proteomes" id="UP001389717"/>
    </source>
</evidence>